<protein>
    <submittedName>
        <fullName evidence="1">Phosphatase</fullName>
    </submittedName>
</protein>
<name>J9FK48_9ZZZZ</name>
<reference evidence="1" key="1">
    <citation type="journal article" date="2012" name="PLoS ONE">
        <title>Gene sets for utilization of primary and secondary nutrition supplies in the distal gut of endangered iberian lynx.</title>
        <authorList>
            <person name="Alcaide M."/>
            <person name="Messina E."/>
            <person name="Richter M."/>
            <person name="Bargiela R."/>
            <person name="Peplies J."/>
            <person name="Huws S.A."/>
            <person name="Newbold C.J."/>
            <person name="Golyshin P.N."/>
            <person name="Simon M.A."/>
            <person name="Lopez G."/>
            <person name="Yakimov M.M."/>
            <person name="Ferrer M."/>
        </authorList>
    </citation>
    <scope>NUCLEOTIDE SEQUENCE</scope>
</reference>
<sequence length="57" mass="6697">MAYTGMMVMDELQIKDKETTYARWVKYVNEFEDGATPYPHVENILKTAHKKTSFKPL</sequence>
<evidence type="ECO:0000313" key="1">
    <source>
        <dbReference type="EMBL" id="EJW95281.1"/>
    </source>
</evidence>
<accession>J9FK48</accession>
<gene>
    <name evidence="1" type="ORF">EVA_16612</name>
</gene>
<comment type="caution">
    <text evidence="1">The sequence shown here is derived from an EMBL/GenBank/DDBJ whole genome shotgun (WGS) entry which is preliminary data.</text>
</comment>
<organism evidence="1">
    <name type="scientific">gut metagenome</name>
    <dbReference type="NCBI Taxonomy" id="749906"/>
    <lineage>
        <taxon>unclassified sequences</taxon>
        <taxon>metagenomes</taxon>
        <taxon>organismal metagenomes</taxon>
    </lineage>
</organism>
<dbReference type="EMBL" id="AMCI01005902">
    <property type="protein sequence ID" value="EJW95281.1"/>
    <property type="molecule type" value="Genomic_DNA"/>
</dbReference>
<proteinExistence type="predicted"/>
<dbReference type="AlphaFoldDB" id="J9FK48"/>